<sequence>RESAGQEVGGLSGLAALRGFGLNIGGGASGLTEENYPEILRSRELLLPVVNSPFYFNDLDTSMSLVAYQTRHPGLPKVLIKGIRAVTIDLPGNILRWIRGVDSVATVPKGVSGIVGLTRDEYESIKFLNGIFSVSVARTSGMMTISTTTKDPFLSAQIISTLIDNLRLRVQDLYTEKSRENVGFIGARFEETGVDLEEAEGDLARFLDANRDPQTARLRVEVERLQRQVTIKTELYRELQTQLMQA</sequence>
<dbReference type="PANTHER" id="PTHR32309:SF13">
    <property type="entry name" value="FERRIC ENTEROBACTIN TRANSPORT PROTEIN FEPE"/>
    <property type="match status" value="1"/>
</dbReference>
<organism evidence="1">
    <name type="scientific">marine sediment metagenome</name>
    <dbReference type="NCBI Taxonomy" id="412755"/>
    <lineage>
        <taxon>unclassified sequences</taxon>
        <taxon>metagenomes</taxon>
        <taxon>ecological metagenomes</taxon>
    </lineage>
</organism>
<reference evidence="1" key="1">
    <citation type="journal article" date="2014" name="Front. Microbiol.">
        <title>High frequency of phylogenetically diverse reductive dehalogenase-homologous genes in deep subseafloor sedimentary metagenomes.</title>
        <authorList>
            <person name="Kawai M."/>
            <person name="Futagami T."/>
            <person name="Toyoda A."/>
            <person name="Takaki Y."/>
            <person name="Nishi S."/>
            <person name="Hori S."/>
            <person name="Arai W."/>
            <person name="Tsubouchi T."/>
            <person name="Morono Y."/>
            <person name="Uchiyama I."/>
            <person name="Ito T."/>
            <person name="Fujiyama A."/>
            <person name="Inagaki F."/>
            <person name="Takami H."/>
        </authorList>
    </citation>
    <scope>NUCLEOTIDE SEQUENCE</scope>
    <source>
        <strain evidence="1">Expedition CK06-06</strain>
    </source>
</reference>
<feature type="non-terminal residue" evidence="1">
    <location>
        <position position="246"/>
    </location>
</feature>
<proteinExistence type="predicted"/>
<comment type="caution">
    <text evidence="1">The sequence shown here is derived from an EMBL/GenBank/DDBJ whole genome shotgun (WGS) entry which is preliminary data.</text>
</comment>
<name>X0X697_9ZZZZ</name>
<protein>
    <submittedName>
        <fullName evidence="1">Uncharacterized protein</fullName>
    </submittedName>
</protein>
<dbReference type="InterPro" id="IPR050445">
    <property type="entry name" value="Bact_polysacc_biosynth/exp"/>
</dbReference>
<feature type="non-terminal residue" evidence="1">
    <location>
        <position position="1"/>
    </location>
</feature>
<dbReference type="AlphaFoldDB" id="X0X697"/>
<evidence type="ECO:0000313" key="1">
    <source>
        <dbReference type="EMBL" id="GAG32188.1"/>
    </source>
</evidence>
<accession>X0X697</accession>
<dbReference type="EMBL" id="BARS01046718">
    <property type="protein sequence ID" value="GAG32188.1"/>
    <property type="molecule type" value="Genomic_DNA"/>
</dbReference>
<dbReference type="GO" id="GO:0005886">
    <property type="term" value="C:plasma membrane"/>
    <property type="evidence" value="ECO:0007669"/>
    <property type="project" value="TreeGrafter"/>
</dbReference>
<dbReference type="PANTHER" id="PTHR32309">
    <property type="entry name" value="TYROSINE-PROTEIN KINASE"/>
    <property type="match status" value="1"/>
</dbReference>
<gene>
    <name evidence="1" type="ORF">S01H1_70271</name>
</gene>
<dbReference type="GO" id="GO:0004713">
    <property type="term" value="F:protein tyrosine kinase activity"/>
    <property type="evidence" value="ECO:0007669"/>
    <property type="project" value="TreeGrafter"/>
</dbReference>